<feature type="transmembrane region" description="Helical" evidence="1">
    <location>
        <begin position="44"/>
        <end position="65"/>
    </location>
</feature>
<keyword evidence="1" id="KW-0472">Membrane</keyword>
<organism evidence="2 3">
    <name type="scientific">Hypholoma sublateritium (strain FD-334 SS-4)</name>
    <dbReference type="NCBI Taxonomy" id="945553"/>
    <lineage>
        <taxon>Eukaryota</taxon>
        <taxon>Fungi</taxon>
        <taxon>Dikarya</taxon>
        <taxon>Basidiomycota</taxon>
        <taxon>Agaricomycotina</taxon>
        <taxon>Agaricomycetes</taxon>
        <taxon>Agaricomycetidae</taxon>
        <taxon>Agaricales</taxon>
        <taxon>Agaricineae</taxon>
        <taxon>Strophariaceae</taxon>
        <taxon>Hypholoma</taxon>
    </lineage>
</organism>
<accession>A0A0D2NA67</accession>
<protein>
    <submittedName>
        <fullName evidence="2">Uncharacterized protein</fullName>
    </submittedName>
</protein>
<proteinExistence type="predicted"/>
<reference evidence="3" key="1">
    <citation type="submission" date="2014-04" db="EMBL/GenBank/DDBJ databases">
        <title>Evolutionary Origins and Diversification of the Mycorrhizal Mutualists.</title>
        <authorList>
            <consortium name="DOE Joint Genome Institute"/>
            <consortium name="Mycorrhizal Genomics Consortium"/>
            <person name="Kohler A."/>
            <person name="Kuo A."/>
            <person name="Nagy L.G."/>
            <person name="Floudas D."/>
            <person name="Copeland A."/>
            <person name="Barry K.W."/>
            <person name="Cichocki N."/>
            <person name="Veneault-Fourrey C."/>
            <person name="LaButti K."/>
            <person name="Lindquist E.A."/>
            <person name="Lipzen A."/>
            <person name="Lundell T."/>
            <person name="Morin E."/>
            <person name="Murat C."/>
            <person name="Riley R."/>
            <person name="Ohm R."/>
            <person name="Sun H."/>
            <person name="Tunlid A."/>
            <person name="Henrissat B."/>
            <person name="Grigoriev I.V."/>
            <person name="Hibbett D.S."/>
            <person name="Martin F."/>
        </authorList>
    </citation>
    <scope>NUCLEOTIDE SEQUENCE [LARGE SCALE GENOMIC DNA]</scope>
    <source>
        <strain evidence="3">FD-334 SS-4</strain>
    </source>
</reference>
<gene>
    <name evidence="2" type="ORF">HYPSUDRAFT_47862</name>
</gene>
<dbReference type="Proteomes" id="UP000054270">
    <property type="component" value="Unassembled WGS sequence"/>
</dbReference>
<dbReference type="AlphaFoldDB" id="A0A0D2NA67"/>
<dbReference type="EMBL" id="KN817630">
    <property type="protein sequence ID" value="KJA16024.1"/>
    <property type="molecule type" value="Genomic_DNA"/>
</dbReference>
<name>A0A0D2NA67_HYPSF</name>
<evidence type="ECO:0000256" key="1">
    <source>
        <dbReference type="SAM" id="Phobius"/>
    </source>
</evidence>
<keyword evidence="3" id="KW-1185">Reference proteome</keyword>
<keyword evidence="1" id="KW-1133">Transmembrane helix</keyword>
<evidence type="ECO:0000313" key="3">
    <source>
        <dbReference type="Proteomes" id="UP000054270"/>
    </source>
</evidence>
<evidence type="ECO:0000313" key="2">
    <source>
        <dbReference type="EMBL" id="KJA16024.1"/>
    </source>
</evidence>
<sequence length="132" mass="14829">MLPSISFSGRCRLSCHTRAQNGAERVSERKSEETAIFAEMMLEIWLFGISFSYSGLSFCVTRVLYAQAKRPMFDLISTRITCHASLKCTIAIKLRQLSQITQNPDGTLTNSFKGRVSMSFYQRTLIVSSSLA</sequence>
<feature type="non-terminal residue" evidence="2">
    <location>
        <position position="132"/>
    </location>
</feature>
<keyword evidence="1" id="KW-0812">Transmembrane</keyword>